<feature type="region of interest" description="Disordered" evidence="1">
    <location>
        <begin position="123"/>
        <end position="149"/>
    </location>
</feature>
<dbReference type="SUPFAM" id="SSF53474">
    <property type="entry name" value="alpha/beta-Hydrolases"/>
    <property type="match status" value="1"/>
</dbReference>
<gene>
    <name evidence="2" type="ORF">AQI95_22795</name>
</gene>
<dbReference type="Proteomes" id="UP000053127">
    <property type="component" value="Unassembled WGS sequence"/>
</dbReference>
<evidence type="ECO:0000256" key="1">
    <source>
        <dbReference type="SAM" id="MobiDB-lite"/>
    </source>
</evidence>
<evidence type="ECO:0000313" key="3">
    <source>
        <dbReference type="Proteomes" id="UP000053127"/>
    </source>
</evidence>
<dbReference type="Gene3D" id="3.40.50.1820">
    <property type="entry name" value="alpha/beta hydrolase"/>
    <property type="match status" value="1"/>
</dbReference>
<keyword evidence="3" id="KW-1185">Reference proteome</keyword>
<organism evidence="2 3">
    <name type="scientific">Streptomyces yokosukanensis</name>
    <dbReference type="NCBI Taxonomy" id="67386"/>
    <lineage>
        <taxon>Bacteria</taxon>
        <taxon>Bacillati</taxon>
        <taxon>Actinomycetota</taxon>
        <taxon>Actinomycetes</taxon>
        <taxon>Kitasatosporales</taxon>
        <taxon>Streptomycetaceae</taxon>
        <taxon>Streptomyces</taxon>
    </lineage>
</organism>
<evidence type="ECO:0000313" key="2">
    <source>
        <dbReference type="EMBL" id="KUN03347.1"/>
    </source>
</evidence>
<protein>
    <submittedName>
        <fullName evidence="2">Uncharacterized protein</fullName>
    </submittedName>
</protein>
<accession>A0A101P1S9</accession>
<dbReference type="RefSeq" id="WP_067126693.1">
    <property type="nucleotide sequence ID" value="NZ_JBFACD010000002.1"/>
</dbReference>
<name>A0A101P1S9_9ACTN</name>
<proteinExistence type="predicted"/>
<dbReference type="EMBL" id="LMWN01000033">
    <property type="protein sequence ID" value="KUN03347.1"/>
    <property type="molecule type" value="Genomic_DNA"/>
</dbReference>
<dbReference type="OrthoDB" id="9983501at2"/>
<comment type="caution">
    <text evidence="2">The sequence shown here is derived from an EMBL/GenBank/DDBJ whole genome shotgun (WGS) entry which is preliminary data.</text>
</comment>
<dbReference type="AlphaFoldDB" id="A0A101P1S9"/>
<sequence>MFLQMFQANGGVPDGTPLTREEVVQVLVESTFDSFSAQDLVAMGEAWERHVAMMRAFEPVRFTGDVLFFTALRQRPEGTPSASAWAAHVDGRITDLHLDVTHHGLMDPRPVAQIARAVLDHLASRDRRDSATPAPRPENQMPRPGPLPYLRAVPSAATTVRRRLSSEPEGSPAVRTRTAVLAPRSRYEVILVSRWCRCPLRGRHRTPVTPS</sequence>
<dbReference type="STRING" id="67386.AQI95_22795"/>
<reference evidence="2 3" key="1">
    <citation type="submission" date="2015-10" db="EMBL/GenBank/DDBJ databases">
        <title>Draft genome sequence of Streptomyces yokosukanensis DSM 40224, type strain for the species Streptomyces yokosukanensis.</title>
        <authorList>
            <person name="Ruckert C."/>
            <person name="Winkler A."/>
            <person name="Kalinowski J."/>
            <person name="Kampfer P."/>
            <person name="Glaeser S."/>
        </authorList>
    </citation>
    <scope>NUCLEOTIDE SEQUENCE [LARGE SCALE GENOMIC DNA]</scope>
    <source>
        <strain evidence="2 3">DSM 40224</strain>
    </source>
</reference>
<dbReference type="InterPro" id="IPR029058">
    <property type="entry name" value="AB_hydrolase_fold"/>
</dbReference>